<evidence type="ECO:0000313" key="4">
    <source>
        <dbReference type="Proteomes" id="UP000442535"/>
    </source>
</evidence>
<dbReference type="InterPro" id="IPR029058">
    <property type="entry name" value="AB_hydrolase_fold"/>
</dbReference>
<sequence>MTANMNKPTGKPAKAASKIKRTLLTVGIMVAILATSICGIRIYNSHKYSAPSESSFPRYYADPADLSLYPKNLDGITVSEVHHGTAQGFHLVSNQDSLKAKRRGIIITYGGSEGTPGYENAVQFTQNGYEVLALFMFGQPNQPQTLSRIPLEQFEDALEYINEKTTSTSPITVVAASKGAEYALNLATKYPQISNLILISPSAYTFAGLDFEEYGSSWTYQGHELPFIDIKRSSLPVFLRDVITPLLAHSPITYKNIYNSAVASDQEIATKTISIKDTEARILILAGEDDCMWDSPAMAKAIQAERPANVTVQVYTDAGHLLTGRSYINAGDTVVCVGGRVQANHRAFIESNELILKTLEQWHRRS</sequence>
<dbReference type="Proteomes" id="UP000442535">
    <property type="component" value="Unassembled WGS sequence"/>
</dbReference>
<dbReference type="PANTHER" id="PTHR10824">
    <property type="entry name" value="ACYL-COENZYME A THIOESTERASE-RELATED"/>
    <property type="match status" value="1"/>
</dbReference>
<dbReference type="GO" id="GO:0047617">
    <property type="term" value="F:fatty acyl-CoA hydrolase activity"/>
    <property type="evidence" value="ECO:0007669"/>
    <property type="project" value="TreeGrafter"/>
</dbReference>
<dbReference type="GO" id="GO:0006631">
    <property type="term" value="P:fatty acid metabolic process"/>
    <property type="evidence" value="ECO:0007669"/>
    <property type="project" value="TreeGrafter"/>
</dbReference>
<dbReference type="Gene3D" id="3.40.50.1820">
    <property type="entry name" value="alpha/beta hydrolase"/>
    <property type="match status" value="1"/>
</dbReference>
<keyword evidence="4" id="KW-1185">Reference proteome</keyword>
<dbReference type="Pfam" id="PF08840">
    <property type="entry name" value="BAAT_C"/>
    <property type="match status" value="1"/>
</dbReference>
<evidence type="ECO:0000259" key="2">
    <source>
        <dbReference type="Pfam" id="PF08840"/>
    </source>
</evidence>
<name>A0A7K0K1V9_9ACTO</name>
<evidence type="ECO:0000313" key="3">
    <source>
        <dbReference type="EMBL" id="MST49408.1"/>
    </source>
</evidence>
<keyword evidence="1" id="KW-0812">Transmembrane</keyword>
<keyword evidence="1" id="KW-1133">Transmembrane helix</keyword>
<dbReference type="RefSeq" id="WP_154544051.1">
    <property type="nucleotide sequence ID" value="NZ_VUMY01000006.1"/>
</dbReference>
<protein>
    <submittedName>
        <fullName evidence="3">Acyl-CoA thioesterase</fullName>
    </submittedName>
</protein>
<comment type="caution">
    <text evidence="3">The sequence shown here is derived from an EMBL/GenBank/DDBJ whole genome shotgun (WGS) entry which is preliminary data.</text>
</comment>
<gene>
    <name evidence="3" type="ORF">FYJ63_04035</name>
</gene>
<reference evidence="3 4" key="1">
    <citation type="submission" date="2019-08" db="EMBL/GenBank/DDBJ databases">
        <title>In-depth cultivation of the pig gut microbiome towards novel bacterial diversity and tailored functional studies.</title>
        <authorList>
            <person name="Wylensek D."/>
            <person name="Hitch T.C.A."/>
            <person name="Clavel T."/>
        </authorList>
    </citation>
    <scope>NUCLEOTIDE SEQUENCE [LARGE SCALE GENOMIC DNA]</scope>
    <source>
        <strain evidence="3 4">RF-GAM-744-WT-7</strain>
    </source>
</reference>
<dbReference type="GO" id="GO:0006637">
    <property type="term" value="P:acyl-CoA metabolic process"/>
    <property type="evidence" value="ECO:0007669"/>
    <property type="project" value="TreeGrafter"/>
</dbReference>
<proteinExistence type="predicted"/>
<accession>A0A7K0K1V9</accession>
<dbReference type="EMBL" id="VUMY01000006">
    <property type="protein sequence ID" value="MST49408.1"/>
    <property type="molecule type" value="Genomic_DNA"/>
</dbReference>
<dbReference type="PANTHER" id="PTHR10824:SF4">
    <property type="entry name" value="ACYL-COENZYME A THIOESTERASE 1-LIKE"/>
    <property type="match status" value="1"/>
</dbReference>
<dbReference type="AlphaFoldDB" id="A0A7K0K1V9"/>
<feature type="domain" description="BAAT/Acyl-CoA thioester hydrolase C-terminal" evidence="2">
    <location>
        <begin position="149"/>
        <end position="323"/>
    </location>
</feature>
<dbReference type="InterPro" id="IPR014940">
    <property type="entry name" value="BAAT_C"/>
</dbReference>
<organism evidence="3 4">
    <name type="scientific">Mobiluncus porci</name>
    <dbReference type="NCBI Taxonomy" id="2652278"/>
    <lineage>
        <taxon>Bacteria</taxon>
        <taxon>Bacillati</taxon>
        <taxon>Actinomycetota</taxon>
        <taxon>Actinomycetes</taxon>
        <taxon>Actinomycetales</taxon>
        <taxon>Actinomycetaceae</taxon>
        <taxon>Mobiluncus</taxon>
    </lineage>
</organism>
<feature type="transmembrane region" description="Helical" evidence="1">
    <location>
        <begin position="21"/>
        <end position="43"/>
    </location>
</feature>
<dbReference type="SUPFAM" id="SSF53474">
    <property type="entry name" value="alpha/beta-Hydrolases"/>
    <property type="match status" value="1"/>
</dbReference>
<keyword evidence="1" id="KW-0472">Membrane</keyword>
<evidence type="ECO:0000256" key="1">
    <source>
        <dbReference type="SAM" id="Phobius"/>
    </source>
</evidence>